<dbReference type="HOGENOM" id="CLU_1977804_0_0_11"/>
<proteinExistence type="predicted"/>
<reference evidence="2 3" key="1">
    <citation type="journal article" date="2015" name="Int. J. Syst. Evol. Microbiol.">
        <title>Revisiting Corynebacterium glyciniphilum (ex Kubota et al., 1972) sp. nov., nom. rev., isolated from putrefied banana.</title>
        <authorList>
            <person name="Al-Dilaimi A."/>
            <person name="Bednarz H."/>
            <person name="Lomker A."/>
            <person name="Niehaus K."/>
            <person name="Kalinowski J."/>
            <person name="Ruckert C."/>
        </authorList>
    </citation>
    <scope>NUCLEOTIDE SEQUENCE [LARGE SCALE GENOMIC DNA]</scope>
    <source>
        <strain evidence="2">AJ 3170</strain>
    </source>
</reference>
<accession>X5ECH6</accession>
<dbReference type="Proteomes" id="UP000023703">
    <property type="component" value="Chromosome"/>
</dbReference>
<dbReference type="OrthoDB" id="4411698at2"/>
<name>X5ECH6_9CORY</name>
<dbReference type="RefSeq" id="WP_038550097.1">
    <property type="nucleotide sequence ID" value="NZ_CP006842.1"/>
</dbReference>
<evidence type="ECO:0000256" key="1">
    <source>
        <dbReference type="SAM" id="Phobius"/>
    </source>
</evidence>
<dbReference type="AlphaFoldDB" id="X5ECH6"/>
<feature type="transmembrane region" description="Helical" evidence="1">
    <location>
        <begin position="36"/>
        <end position="57"/>
    </location>
</feature>
<protein>
    <submittedName>
        <fullName evidence="2">Putative membrane protein</fullName>
    </submittedName>
</protein>
<keyword evidence="1" id="KW-0472">Membrane</keyword>
<organism evidence="2 3">
    <name type="scientific">Corynebacterium glyciniphilum AJ 3170</name>
    <dbReference type="NCBI Taxonomy" id="1404245"/>
    <lineage>
        <taxon>Bacteria</taxon>
        <taxon>Bacillati</taxon>
        <taxon>Actinomycetota</taxon>
        <taxon>Actinomycetes</taxon>
        <taxon>Mycobacteriales</taxon>
        <taxon>Corynebacteriaceae</taxon>
        <taxon>Corynebacterium</taxon>
    </lineage>
</organism>
<sequence>MPRILIVVTELVIAVALIVLLNIREASSATDDITSWLNRGATWSVYAFLFSLGLIFIRRRHLWIEAIIVVITVPVTMWALTPTPGPDFGRGLVVMLVPGILIGSAVSFLYEIGSLSLSWASKRTAT</sequence>
<gene>
    <name evidence="2" type="ORF">CGLY_13325</name>
</gene>
<evidence type="ECO:0000313" key="2">
    <source>
        <dbReference type="EMBL" id="AHW65105.1"/>
    </source>
</evidence>
<feature type="transmembrane region" description="Helical" evidence="1">
    <location>
        <begin position="92"/>
        <end position="113"/>
    </location>
</feature>
<evidence type="ECO:0000313" key="3">
    <source>
        <dbReference type="Proteomes" id="UP000023703"/>
    </source>
</evidence>
<keyword evidence="3" id="KW-1185">Reference proteome</keyword>
<dbReference type="KEGG" id="cgy:CGLY_13325"/>
<dbReference type="STRING" id="1404245.CGLY_13325"/>
<feature type="transmembrane region" description="Helical" evidence="1">
    <location>
        <begin position="62"/>
        <end position="80"/>
    </location>
</feature>
<keyword evidence="1" id="KW-0812">Transmembrane</keyword>
<dbReference type="EMBL" id="CP006842">
    <property type="protein sequence ID" value="AHW65105.1"/>
    <property type="molecule type" value="Genomic_DNA"/>
</dbReference>
<keyword evidence="1" id="KW-1133">Transmembrane helix</keyword>